<gene>
    <name evidence="2" type="ORF">LCGC14_0640580</name>
</gene>
<dbReference type="Pfam" id="PF04909">
    <property type="entry name" value="Amidohydro_2"/>
    <property type="match status" value="1"/>
</dbReference>
<dbReference type="InterPro" id="IPR006680">
    <property type="entry name" value="Amidohydro-rel"/>
</dbReference>
<evidence type="ECO:0000313" key="2">
    <source>
        <dbReference type="EMBL" id="KKN49656.1"/>
    </source>
</evidence>
<sequence>MIEVEEQTNSDKSRRILKFYLIDGHHHIGEDIDNHKNLTVNGSFNFFRSIWNLLNSKYEEQINNSSFPDYFTCRFKIKRIFPSPPLNFLKSDPQHANSWLFDQFIAFPFHDKFREKPREDGKIVQYHNSNTRLARIISSNESGCRLIGYCRLNPLDEKLAIEELDYCIQKLGLSGIKLHPLSDEWNERDYFAENSFWLKEILKRALKYSVPVIFDCRFVNTLKWIYNIVLELEEEFIKNRFEKPYIYKNLKIIVAHIGFLNDDLLFSALSHPCIYGDLTGLFSSRTRDLTDSLQDKVVCPFDDWTPLEQKYYWSTKVFMGSDFTYFEAFHIVDQLLYFFSEDFYKKIDGNISIIQNLLSDTILNLLPNDFQLNSIPNTSKSKNVTSLIFNQNLYNKVISSIFSLFKNNESSNNPRFFRIDKDLNHFKQFLDSDSFYTNNFPLQEQNLNSQYNFYFKWSNNPIIVSGTIPNMMNRFIIYLFNRNDLSKPSFELLKNSATNIQMISNESSNEEITSKLKVLIENLNNKQYSD</sequence>
<dbReference type="InterPro" id="IPR032466">
    <property type="entry name" value="Metal_Hydrolase"/>
</dbReference>
<dbReference type="AlphaFoldDB" id="A0A0F9TKP5"/>
<dbReference type="EMBL" id="LAZR01001157">
    <property type="protein sequence ID" value="KKN49656.1"/>
    <property type="molecule type" value="Genomic_DNA"/>
</dbReference>
<dbReference type="GO" id="GO:0016787">
    <property type="term" value="F:hydrolase activity"/>
    <property type="evidence" value="ECO:0007669"/>
    <property type="project" value="InterPro"/>
</dbReference>
<protein>
    <recommendedName>
        <fullName evidence="1">Amidohydrolase-related domain-containing protein</fullName>
    </recommendedName>
</protein>
<accession>A0A0F9TKP5</accession>
<name>A0A0F9TKP5_9ZZZZ</name>
<dbReference type="SUPFAM" id="SSF51556">
    <property type="entry name" value="Metallo-dependent hydrolases"/>
    <property type="match status" value="1"/>
</dbReference>
<reference evidence="2" key="1">
    <citation type="journal article" date="2015" name="Nature">
        <title>Complex archaea that bridge the gap between prokaryotes and eukaryotes.</title>
        <authorList>
            <person name="Spang A."/>
            <person name="Saw J.H."/>
            <person name="Jorgensen S.L."/>
            <person name="Zaremba-Niedzwiedzka K."/>
            <person name="Martijn J."/>
            <person name="Lind A.E."/>
            <person name="van Eijk R."/>
            <person name="Schleper C."/>
            <person name="Guy L."/>
            <person name="Ettema T.J."/>
        </authorList>
    </citation>
    <scope>NUCLEOTIDE SEQUENCE</scope>
</reference>
<proteinExistence type="predicted"/>
<comment type="caution">
    <text evidence="2">The sequence shown here is derived from an EMBL/GenBank/DDBJ whole genome shotgun (WGS) entry which is preliminary data.</text>
</comment>
<organism evidence="2">
    <name type="scientific">marine sediment metagenome</name>
    <dbReference type="NCBI Taxonomy" id="412755"/>
    <lineage>
        <taxon>unclassified sequences</taxon>
        <taxon>metagenomes</taxon>
        <taxon>ecological metagenomes</taxon>
    </lineage>
</organism>
<evidence type="ECO:0000259" key="1">
    <source>
        <dbReference type="Pfam" id="PF04909"/>
    </source>
</evidence>
<dbReference type="Gene3D" id="3.20.20.140">
    <property type="entry name" value="Metal-dependent hydrolases"/>
    <property type="match status" value="1"/>
</dbReference>
<feature type="domain" description="Amidohydrolase-related" evidence="1">
    <location>
        <begin position="145"/>
        <end position="325"/>
    </location>
</feature>